<dbReference type="Proteomes" id="UP000019277">
    <property type="component" value="Unassembled WGS sequence"/>
</dbReference>
<dbReference type="eggNOG" id="COG3795">
    <property type="taxonomic scope" value="Bacteria"/>
</dbReference>
<reference evidence="3 4" key="1">
    <citation type="journal article" date="2014" name="Genome Announc.">
        <title>Draft Genome Sequence of the Antitrypanosomally Active Sponge-Associated Bacterium Actinokineospora sp. Strain EG49.</title>
        <authorList>
            <person name="Harjes J."/>
            <person name="Ryu T."/>
            <person name="Abdelmohsen U.R."/>
            <person name="Moitinho-Silva L."/>
            <person name="Horn H."/>
            <person name="Ravasi T."/>
            <person name="Hentschel U."/>
        </authorList>
    </citation>
    <scope>NUCLEOTIDE SEQUENCE [LARGE SCALE GENOMIC DNA]</scope>
    <source>
        <strain evidence="3 4">EG49</strain>
    </source>
</reference>
<dbReference type="InterPro" id="IPR005545">
    <property type="entry name" value="YCII"/>
</dbReference>
<organism evidence="3 4">
    <name type="scientific">Actinokineospora spheciospongiae</name>
    <dbReference type="NCBI Taxonomy" id="909613"/>
    <lineage>
        <taxon>Bacteria</taxon>
        <taxon>Bacillati</taxon>
        <taxon>Actinomycetota</taxon>
        <taxon>Actinomycetes</taxon>
        <taxon>Pseudonocardiales</taxon>
        <taxon>Pseudonocardiaceae</taxon>
        <taxon>Actinokineospora</taxon>
    </lineage>
</organism>
<evidence type="ECO:0000313" key="3">
    <source>
        <dbReference type="EMBL" id="EWC60284.1"/>
    </source>
</evidence>
<dbReference type="PANTHER" id="PTHR35174:SF3">
    <property type="entry name" value="BLL7171 PROTEIN"/>
    <property type="match status" value="1"/>
</dbReference>
<protein>
    <recommendedName>
        <fullName evidence="2">YCII-related domain-containing protein</fullName>
    </recommendedName>
</protein>
<comment type="similarity">
    <text evidence="1">Belongs to the YciI family.</text>
</comment>
<evidence type="ECO:0000259" key="2">
    <source>
        <dbReference type="Pfam" id="PF03795"/>
    </source>
</evidence>
<dbReference type="PANTHER" id="PTHR35174">
    <property type="entry name" value="BLL7171 PROTEIN-RELATED"/>
    <property type="match status" value="1"/>
</dbReference>
<dbReference type="InterPro" id="IPR011008">
    <property type="entry name" value="Dimeric_a/b-barrel"/>
</dbReference>
<dbReference type="RefSeq" id="WP_035285550.1">
    <property type="nucleotide sequence ID" value="NZ_AYXG01000165.1"/>
</dbReference>
<dbReference type="STRING" id="909613.UO65_4392"/>
<dbReference type="EMBL" id="AYXG01000165">
    <property type="protein sequence ID" value="EWC60284.1"/>
    <property type="molecule type" value="Genomic_DNA"/>
</dbReference>
<evidence type="ECO:0000313" key="4">
    <source>
        <dbReference type="Proteomes" id="UP000019277"/>
    </source>
</evidence>
<comment type="caution">
    <text evidence="3">The sequence shown here is derived from an EMBL/GenBank/DDBJ whole genome shotgun (WGS) entry which is preliminary data.</text>
</comment>
<evidence type="ECO:0000256" key="1">
    <source>
        <dbReference type="ARBA" id="ARBA00007689"/>
    </source>
</evidence>
<sequence>MRQYLLSIFQPPGEMPDHEALAAIMAEVGALNDEMRAAGAWVFGNGLEAPETATVLRAEGGDVLVTDGPFVELKEHLGGFTIINAEDLDDALGWGRRLAGVLGLPVEVRPFVPQG</sequence>
<name>W7J2C7_9PSEU</name>
<gene>
    <name evidence="3" type="ORF">UO65_4392</name>
</gene>
<accession>W7J2C7</accession>
<dbReference type="AlphaFoldDB" id="W7J2C7"/>
<dbReference type="Pfam" id="PF03795">
    <property type="entry name" value="YCII"/>
    <property type="match status" value="1"/>
</dbReference>
<keyword evidence="4" id="KW-1185">Reference proteome</keyword>
<dbReference type="OrthoDB" id="668782at2"/>
<dbReference type="SUPFAM" id="SSF54909">
    <property type="entry name" value="Dimeric alpha+beta barrel"/>
    <property type="match status" value="1"/>
</dbReference>
<dbReference type="Gene3D" id="3.30.70.1060">
    <property type="entry name" value="Dimeric alpha+beta barrel"/>
    <property type="match status" value="1"/>
</dbReference>
<proteinExistence type="inferred from homology"/>
<dbReference type="PATRIC" id="fig|909613.9.peg.4394"/>
<feature type="domain" description="YCII-related" evidence="2">
    <location>
        <begin position="15"/>
        <end position="98"/>
    </location>
</feature>